<dbReference type="SUPFAM" id="SSF56219">
    <property type="entry name" value="DNase I-like"/>
    <property type="match status" value="1"/>
</dbReference>
<name>A0A0F9M788_9ZZZZ</name>
<sequence>MDKKIFLILIIIYNILYIYIILSRVKIDTIQSSTNSIKVLTFNVEYGFTELIFNQISKIDADIVVLQEANSVFINSSGYMMSQIADLLNMYYLSSGGD</sequence>
<accession>A0A0F9M788</accession>
<feature type="transmembrane region" description="Helical" evidence="1">
    <location>
        <begin position="6"/>
        <end position="22"/>
    </location>
</feature>
<proteinExistence type="predicted"/>
<dbReference type="AlphaFoldDB" id="A0A0F9M788"/>
<gene>
    <name evidence="2" type="ORF">LCGC14_1190720</name>
</gene>
<keyword evidence="1" id="KW-0472">Membrane</keyword>
<keyword evidence="1" id="KW-1133">Transmembrane helix</keyword>
<evidence type="ECO:0008006" key="3">
    <source>
        <dbReference type="Google" id="ProtNLM"/>
    </source>
</evidence>
<evidence type="ECO:0000256" key="1">
    <source>
        <dbReference type="SAM" id="Phobius"/>
    </source>
</evidence>
<organism evidence="2">
    <name type="scientific">marine sediment metagenome</name>
    <dbReference type="NCBI Taxonomy" id="412755"/>
    <lineage>
        <taxon>unclassified sequences</taxon>
        <taxon>metagenomes</taxon>
        <taxon>ecological metagenomes</taxon>
    </lineage>
</organism>
<comment type="caution">
    <text evidence="2">The sequence shown here is derived from an EMBL/GenBank/DDBJ whole genome shotgun (WGS) entry which is preliminary data.</text>
</comment>
<protein>
    <recommendedName>
        <fullName evidence="3">Endonuclease/exonuclease/phosphatase domain-containing protein</fullName>
    </recommendedName>
</protein>
<dbReference type="Gene3D" id="3.60.10.10">
    <property type="entry name" value="Endonuclease/exonuclease/phosphatase"/>
    <property type="match status" value="1"/>
</dbReference>
<dbReference type="InterPro" id="IPR036691">
    <property type="entry name" value="Endo/exonu/phosph_ase_sf"/>
</dbReference>
<keyword evidence="1" id="KW-0812">Transmembrane</keyword>
<evidence type="ECO:0000313" key="2">
    <source>
        <dbReference type="EMBL" id="KKM95196.1"/>
    </source>
</evidence>
<dbReference type="EMBL" id="LAZR01006041">
    <property type="protein sequence ID" value="KKM95196.1"/>
    <property type="molecule type" value="Genomic_DNA"/>
</dbReference>
<reference evidence="2" key="1">
    <citation type="journal article" date="2015" name="Nature">
        <title>Complex archaea that bridge the gap between prokaryotes and eukaryotes.</title>
        <authorList>
            <person name="Spang A."/>
            <person name="Saw J.H."/>
            <person name="Jorgensen S.L."/>
            <person name="Zaremba-Niedzwiedzka K."/>
            <person name="Martijn J."/>
            <person name="Lind A.E."/>
            <person name="van Eijk R."/>
            <person name="Schleper C."/>
            <person name="Guy L."/>
            <person name="Ettema T.J."/>
        </authorList>
    </citation>
    <scope>NUCLEOTIDE SEQUENCE</scope>
</reference>